<dbReference type="SUPFAM" id="SSF51735">
    <property type="entry name" value="NAD(P)-binding Rossmann-fold domains"/>
    <property type="match status" value="1"/>
</dbReference>
<accession>A0A8E0RVY5</accession>
<evidence type="ECO:0000313" key="2">
    <source>
        <dbReference type="EMBL" id="KAA0191981.1"/>
    </source>
</evidence>
<dbReference type="InterPro" id="IPR002347">
    <property type="entry name" value="SDR_fam"/>
</dbReference>
<name>A0A8E0RVY5_9TREM</name>
<dbReference type="OrthoDB" id="191139at2759"/>
<dbReference type="Proteomes" id="UP000728185">
    <property type="component" value="Unassembled WGS sequence"/>
</dbReference>
<organism evidence="2 3">
    <name type="scientific">Fasciolopsis buskii</name>
    <dbReference type="NCBI Taxonomy" id="27845"/>
    <lineage>
        <taxon>Eukaryota</taxon>
        <taxon>Metazoa</taxon>
        <taxon>Spiralia</taxon>
        <taxon>Lophotrochozoa</taxon>
        <taxon>Platyhelminthes</taxon>
        <taxon>Trematoda</taxon>
        <taxon>Digenea</taxon>
        <taxon>Plagiorchiida</taxon>
        <taxon>Echinostomata</taxon>
        <taxon>Echinostomatoidea</taxon>
        <taxon>Fasciolidae</taxon>
        <taxon>Fasciolopsis</taxon>
    </lineage>
</organism>
<evidence type="ECO:0000313" key="3">
    <source>
        <dbReference type="Proteomes" id="UP000728185"/>
    </source>
</evidence>
<keyword evidence="3" id="KW-1185">Reference proteome</keyword>
<dbReference type="AlphaFoldDB" id="A0A8E0RVY5"/>
<reference evidence="2" key="1">
    <citation type="submission" date="2019-05" db="EMBL/GenBank/DDBJ databases">
        <title>Annotation for the trematode Fasciolopsis buski.</title>
        <authorList>
            <person name="Choi Y.-J."/>
        </authorList>
    </citation>
    <scope>NUCLEOTIDE SEQUENCE</scope>
    <source>
        <strain evidence="2">HT</strain>
        <tissue evidence="2">Whole worm</tissue>
    </source>
</reference>
<dbReference type="InterPro" id="IPR036291">
    <property type="entry name" value="NAD(P)-bd_dom_sf"/>
</dbReference>
<dbReference type="GO" id="GO:0016491">
    <property type="term" value="F:oxidoreductase activity"/>
    <property type="evidence" value="ECO:0007669"/>
    <property type="project" value="UniProtKB-KW"/>
</dbReference>
<comment type="caution">
    <text evidence="2">The sequence shown here is derived from an EMBL/GenBank/DDBJ whole genome shotgun (WGS) entry which is preliminary data.</text>
</comment>
<dbReference type="PANTHER" id="PTHR43157:SF31">
    <property type="entry name" value="PHOSPHATIDYLINOSITOL-GLYCAN BIOSYNTHESIS CLASS F PROTEIN"/>
    <property type="match status" value="1"/>
</dbReference>
<gene>
    <name evidence="2" type="ORF">FBUS_07483</name>
</gene>
<keyword evidence="1" id="KW-0560">Oxidoreductase</keyword>
<dbReference type="Pfam" id="PF00106">
    <property type="entry name" value="adh_short"/>
    <property type="match status" value="1"/>
</dbReference>
<dbReference type="Gene3D" id="3.40.50.720">
    <property type="entry name" value="NAD(P)-binding Rossmann-like Domain"/>
    <property type="match status" value="1"/>
</dbReference>
<dbReference type="PANTHER" id="PTHR43157">
    <property type="entry name" value="PHOSPHATIDYLINOSITOL-GLYCAN BIOSYNTHESIS CLASS F PROTEIN-RELATED"/>
    <property type="match status" value="1"/>
</dbReference>
<sequence length="334" mass="37504">MSWLFFLVVGGLILLLWIIKKLHFDHKDCLLPQRLDYKRVIVTGCNQGIGYETVGELARRGAYVIMACRDLNRCESARRSLLERFGESKTHSDDHHTSNLTPIKEEQLICEQLDLASARSICAFADRMIQQGHPVDILVNNAGIDLGHPEFGADGIEMHVRVNHLGHFLLTNLLRPLLEASSTSRVIIVSSLMHRLAEVNVNDLCRPLVGSSYANSKLLNVIHARELMERWTDHNAGPVLAVSVQPGLVMTQIFHHSPFRMWLVHKCLSWLAKTPWQGSQTVVYCALANNLVPGAHYSECRVTKVNPQALDGEVGRAVWNASEQLVKMWKAGEL</sequence>
<evidence type="ECO:0000256" key="1">
    <source>
        <dbReference type="ARBA" id="ARBA00023002"/>
    </source>
</evidence>
<proteinExistence type="predicted"/>
<dbReference type="EMBL" id="LUCM01005984">
    <property type="protein sequence ID" value="KAA0191981.1"/>
    <property type="molecule type" value="Genomic_DNA"/>
</dbReference>
<protein>
    <submittedName>
        <fullName evidence="2">Putative dehydrogenase with different specificities to short-chain alcohol dehydrogenase</fullName>
    </submittedName>
</protein>